<organism evidence="1 2">
    <name type="scientific">Cichorium intybus</name>
    <name type="common">Chicory</name>
    <dbReference type="NCBI Taxonomy" id="13427"/>
    <lineage>
        <taxon>Eukaryota</taxon>
        <taxon>Viridiplantae</taxon>
        <taxon>Streptophyta</taxon>
        <taxon>Embryophyta</taxon>
        <taxon>Tracheophyta</taxon>
        <taxon>Spermatophyta</taxon>
        <taxon>Magnoliopsida</taxon>
        <taxon>eudicotyledons</taxon>
        <taxon>Gunneridae</taxon>
        <taxon>Pentapetalae</taxon>
        <taxon>asterids</taxon>
        <taxon>campanulids</taxon>
        <taxon>Asterales</taxon>
        <taxon>Asteraceae</taxon>
        <taxon>Cichorioideae</taxon>
        <taxon>Cichorieae</taxon>
        <taxon>Cichoriinae</taxon>
        <taxon>Cichorium</taxon>
    </lineage>
</organism>
<comment type="caution">
    <text evidence="1">The sequence shown here is derived from an EMBL/GenBank/DDBJ whole genome shotgun (WGS) entry which is preliminary data.</text>
</comment>
<accession>A0ACB9E3F5</accession>
<dbReference type="Proteomes" id="UP001055811">
    <property type="component" value="Linkage Group LG04"/>
</dbReference>
<protein>
    <submittedName>
        <fullName evidence="1">Uncharacterized protein</fullName>
    </submittedName>
</protein>
<reference evidence="2" key="1">
    <citation type="journal article" date="2022" name="Mol. Ecol. Resour.">
        <title>The genomes of chicory, endive, great burdock and yacon provide insights into Asteraceae palaeo-polyploidization history and plant inulin production.</title>
        <authorList>
            <person name="Fan W."/>
            <person name="Wang S."/>
            <person name="Wang H."/>
            <person name="Wang A."/>
            <person name="Jiang F."/>
            <person name="Liu H."/>
            <person name="Zhao H."/>
            <person name="Xu D."/>
            <person name="Zhang Y."/>
        </authorList>
    </citation>
    <scope>NUCLEOTIDE SEQUENCE [LARGE SCALE GENOMIC DNA]</scope>
    <source>
        <strain evidence="2">cv. Punajuju</strain>
    </source>
</reference>
<dbReference type="EMBL" id="CM042012">
    <property type="protein sequence ID" value="KAI3753220.1"/>
    <property type="molecule type" value="Genomic_DNA"/>
</dbReference>
<sequence length="1173" mass="134767">MPFGLCNAPATFQRCVSAIFHDMMENSMEVFMDDFSLFGDSFTKCLSNLDKMLKRCEETNLVPNWEKCHFMVKEGIVLGHKVSGRGIEVDIAKVEVIAKLPPPTNVKGVRSFLGHAGFYRRFIKDFSKITKPLTQLLQNDVKFDFNDECVNAFEFLKLKLTTAPIMIGPDWNLPFELMTDASDIALGAVLGQRIDKKFKPIYYISKTLNPAQENYTTTEKELLAVVYAFDKFRPYLILSKTIDYTDHSAIKYLFNKQDAKPRLIRWVLLLQEFDIEIQDKKGSENLAADHLSRLENPEQKAREEKGVNDSFPEEHVMSVHVNMETPWYADIVNYLAAKVLIGGLTHQQKKKFFADIKYYLWDEPYLFRSCPDNIIRRCVHGKEIQDILKQCHQGPTGGHHGANYTARKVFEAGFYWPTIFKDATNFVKTCDLCQRAGNKYILVAVDYVSKWAEAKALPTNDARGVVKFLKTIFARFGVPKALISDRGTHFCNKQMENALNKYGVTHRISTPYHPQSSGQTEITNRALKRILERSVGISRKDWSEKLDDALWAFRTAFKTPIGTTPYRLVYGKACHLPVEVEHKAFWALKSCNMDFNLVSTNRLCQLNELNELRNDAYENSAIYKDKIKRWHDSRLKGNKDFQPGEKVLLYNSRLRLFPGKLRTRWYGPFTIKEVYPHGAVDLFKEGGETFKVNGHRLKRSASGRQPEFVIGAGRTPPIQRAHRAGSQIQKTGTKFKTSKTSHPYLRFGNSDEDRDAKYVLASLIKKDMNVAPAVDWDKLDAIGISDKLAPYLIRQFEDPLFGVVTDEAWNNIFRINENVYMELTLEFLSTFKYEKETDEDIRFRLMGTWHDVSLARFAYLLGLYPEELAFHPYFPTYLSTYDRGEFSEGRCSLFFQEIANVNNTIPRDNKASQIQNPIHRMLHRLLAFTVNQSYGLDKCPYLDLSALWGAINPEVKFNLPHAIAVFFRERAKGQNTLSPICGGNMITRIAKKLGDFSSINMLTVKTEHPKILSESHFKTMIRRVAPNTFDFIGITSTTPPPGFGAEEAQPSASRQSRRRQHEHEQQGPQQEVNLNFLYNQMVQMDLNRLEEMRQMYLRRQQEANAMGHYLDDTHQFMGHMYQQAGWQLPPQYPYPTWDQRMGGAGQSSEAHGDPSGGDYQPHGHGFDDTEDLD</sequence>
<evidence type="ECO:0000313" key="2">
    <source>
        <dbReference type="Proteomes" id="UP001055811"/>
    </source>
</evidence>
<name>A0ACB9E3F5_CICIN</name>
<reference evidence="1 2" key="2">
    <citation type="journal article" date="2022" name="Mol. Ecol. Resour.">
        <title>The genomes of chicory, endive, great burdock and yacon provide insights into Asteraceae paleo-polyploidization history and plant inulin production.</title>
        <authorList>
            <person name="Fan W."/>
            <person name="Wang S."/>
            <person name="Wang H."/>
            <person name="Wang A."/>
            <person name="Jiang F."/>
            <person name="Liu H."/>
            <person name="Zhao H."/>
            <person name="Xu D."/>
            <person name="Zhang Y."/>
        </authorList>
    </citation>
    <scope>NUCLEOTIDE SEQUENCE [LARGE SCALE GENOMIC DNA]</scope>
    <source>
        <strain evidence="2">cv. Punajuju</strain>
        <tissue evidence="1">Leaves</tissue>
    </source>
</reference>
<evidence type="ECO:0000313" key="1">
    <source>
        <dbReference type="EMBL" id="KAI3753220.1"/>
    </source>
</evidence>
<proteinExistence type="predicted"/>
<keyword evidence="2" id="KW-1185">Reference proteome</keyword>
<gene>
    <name evidence="1" type="ORF">L2E82_25266</name>
</gene>